<evidence type="ECO:0000256" key="2">
    <source>
        <dbReference type="ARBA" id="ARBA00023134"/>
    </source>
</evidence>
<evidence type="ECO:0000256" key="1">
    <source>
        <dbReference type="ARBA" id="ARBA00022741"/>
    </source>
</evidence>
<dbReference type="InterPro" id="IPR005225">
    <property type="entry name" value="Small_GTP-bd"/>
</dbReference>
<keyword evidence="4" id="KW-1185">Reference proteome</keyword>
<dbReference type="SMART" id="SM00174">
    <property type="entry name" value="RHO"/>
    <property type="match status" value="1"/>
</dbReference>
<dbReference type="InterPro" id="IPR027417">
    <property type="entry name" value="P-loop_NTPase"/>
</dbReference>
<accession>A0A9P9DG11</accession>
<dbReference type="NCBIfam" id="TIGR00231">
    <property type="entry name" value="small_GTP"/>
    <property type="match status" value="1"/>
</dbReference>
<evidence type="ECO:0000313" key="3">
    <source>
        <dbReference type="EMBL" id="KAH7118479.1"/>
    </source>
</evidence>
<reference evidence="3" key="1">
    <citation type="journal article" date="2021" name="Nat. Commun.">
        <title>Genetic determinants of endophytism in the Arabidopsis root mycobiome.</title>
        <authorList>
            <person name="Mesny F."/>
            <person name="Miyauchi S."/>
            <person name="Thiergart T."/>
            <person name="Pickel B."/>
            <person name="Atanasova L."/>
            <person name="Karlsson M."/>
            <person name="Huettel B."/>
            <person name="Barry K.W."/>
            <person name="Haridas S."/>
            <person name="Chen C."/>
            <person name="Bauer D."/>
            <person name="Andreopoulos W."/>
            <person name="Pangilinan J."/>
            <person name="LaButti K."/>
            <person name="Riley R."/>
            <person name="Lipzen A."/>
            <person name="Clum A."/>
            <person name="Drula E."/>
            <person name="Henrissat B."/>
            <person name="Kohler A."/>
            <person name="Grigoriev I.V."/>
            <person name="Martin F.M."/>
            <person name="Hacquard S."/>
        </authorList>
    </citation>
    <scope>NUCLEOTIDE SEQUENCE</scope>
    <source>
        <strain evidence="3">MPI-CAGE-AT-0147</strain>
    </source>
</reference>
<dbReference type="PROSITE" id="PS51419">
    <property type="entry name" value="RAB"/>
    <property type="match status" value="1"/>
</dbReference>
<organism evidence="3 4">
    <name type="scientific">Dactylonectria macrodidyma</name>
    <dbReference type="NCBI Taxonomy" id="307937"/>
    <lineage>
        <taxon>Eukaryota</taxon>
        <taxon>Fungi</taxon>
        <taxon>Dikarya</taxon>
        <taxon>Ascomycota</taxon>
        <taxon>Pezizomycotina</taxon>
        <taxon>Sordariomycetes</taxon>
        <taxon>Hypocreomycetidae</taxon>
        <taxon>Hypocreales</taxon>
        <taxon>Nectriaceae</taxon>
        <taxon>Dactylonectria</taxon>
    </lineage>
</organism>
<gene>
    <name evidence="3" type="ORF">EDB81DRAFT_590625</name>
</gene>
<dbReference type="GO" id="GO:0003924">
    <property type="term" value="F:GTPase activity"/>
    <property type="evidence" value="ECO:0007669"/>
    <property type="project" value="InterPro"/>
</dbReference>
<dbReference type="PROSITE" id="PS51421">
    <property type="entry name" value="RAS"/>
    <property type="match status" value="1"/>
</dbReference>
<dbReference type="SMART" id="SM00173">
    <property type="entry name" value="RAS"/>
    <property type="match status" value="1"/>
</dbReference>
<dbReference type="PROSITE" id="PS51420">
    <property type="entry name" value="RHO"/>
    <property type="match status" value="1"/>
</dbReference>
<keyword evidence="1" id="KW-0547">Nucleotide-binding</keyword>
<keyword evidence="2" id="KW-0342">GTP-binding</keyword>
<dbReference type="OrthoDB" id="5976022at2759"/>
<dbReference type="SMART" id="SM00175">
    <property type="entry name" value="RAB"/>
    <property type="match status" value="1"/>
</dbReference>
<sequence length="193" mass="22619">MARRMRLFKITLVGDRGVGKTAMATQAYLSHFAEAYDYTVEDNYYKKPLVVDDEPCLVELLDTPFQEEYTALREQWHRDSDAFMVVYSISSRSTFNKIKKWNDEITKAREKYPQKEMKELSQAGFEIWKSPPRILVGNKADREEIEREVSTQEGEALARELGINFVETSAKSHEQIMEPIQQLVRQARKWTEE</sequence>
<dbReference type="Proteomes" id="UP000738349">
    <property type="component" value="Unassembled WGS sequence"/>
</dbReference>
<name>A0A9P9DG11_9HYPO</name>
<dbReference type="Pfam" id="PF00071">
    <property type="entry name" value="Ras"/>
    <property type="match status" value="1"/>
</dbReference>
<dbReference type="PRINTS" id="PR00449">
    <property type="entry name" value="RASTRNSFRMNG"/>
</dbReference>
<dbReference type="PANTHER" id="PTHR24070">
    <property type="entry name" value="RAS, DI-RAS, AND RHEB FAMILY MEMBERS OF SMALL GTPASE SUPERFAMILY"/>
    <property type="match status" value="1"/>
</dbReference>
<dbReference type="Gene3D" id="3.40.50.300">
    <property type="entry name" value="P-loop containing nucleotide triphosphate hydrolases"/>
    <property type="match status" value="1"/>
</dbReference>
<dbReference type="EMBL" id="JAGMUV010000027">
    <property type="protein sequence ID" value="KAH7118479.1"/>
    <property type="molecule type" value="Genomic_DNA"/>
</dbReference>
<dbReference type="GO" id="GO:0016020">
    <property type="term" value="C:membrane"/>
    <property type="evidence" value="ECO:0007669"/>
    <property type="project" value="InterPro"/>
</dbReference>
<dbReference type="InterPro" id="IPR001806">
    <property type="entry name" value="Small_GTPase"/>
</dbReference>
<comment type="caution">
    <text evidence="3">The sequence shown here is derived from an EMBL/GenBank/DDBJ whole genome shotgun (WGS) entry which is preliminary data.</text>
</comment>
<dbReference type="AlphaFoldDB" id="A0A9P9DG11"/>
<dbReference type="InterPro" id="IPR020849">
    <property type="entry name" value="Small_GTPase_Ras-type"/>
</dbReference>
<dbReference type="SUPFAM" id="SSF52540">
    <property type="entry name" value="P-loop containing nucleoside triphosphate hydrolases"/>
    <property type="match status" value="1"/>
</dbReference>
<proteinExistence type="predicted"/>
<evidence type="ECO:0000313" key="4">
    <source>
        <dbReference type="Proteomes" id="UP000738349"/>
    </source>
</evidence>
<dbReference type="GO" id="GO:0005525">
    <property type="term" value="F:GTP binding"/>
    <property type="evidence" value="ECO:0007669"/>
    <property type="project" value="UniProtKB-KW"/>
</dbReference>
<protein>
    <submittedName>
        <fullName evidence="3">Small GTPase superfamily</fullName>
    </submittedName>
</protein>
<feature type="non-terminal residue" evidence="3">
    <location>
        <position position="193"/>
    </location>
</feature>
<dbReference type="GO" id="GO:0007165">
    <property type="term" value="P:signal transduction"/>
    <property type="evidence" value="ECO:0007669"/>
    <property type="project" value="InterPro"/>
</dbReference>